<name>A0A162F752_9BACI</name>
<feature type="domain" description="HTH cro/C1-type" evidence="2">
    <location>
        <begin position="6"/>
        <end position="60"/>
    </location>
</feature>
<dbReference type="InterPro" id="IPR001387">
    <property type="entry name" value="Cro/C1-type_HTH"/>
</dbReference>
<evidence type="ECO:0000313" key="3">
    <source>
        <dbReference type="EMBL" id="KYG34948.1"/>
    </source>
</evidence>
<dbReference type="SUPFAM" id="SSF47413">
    <property type="entry name" value="lambda repressor-like DNA-binding domains"/>
    <property type="match status" value="1"/>
</dbReference>
<evidence type="ECO:0000256" key="1">
    <source>
        <dbReference type="ARBA" id="ARBA00023125"/>
    </source>
</evidence>
<gene>
    <name evidence="3" type="ORF">AZF04_01040</name>
</gene>
<keyword evidence="1" id="KW-0238">DNA-binding</keyword>
<dbReference type="Proteomes" id="UP000075806">
    <property type="component" value="Unassembled WGS sequence"/>
</dbReference>
<dbReference type="PANTHER" id="PTHR46558:SF3">
    <property type="entry name" value="TRANSCRIPTIONAL REGULATOR"/>
    <property type="match status" value="1"/>
</dbReference>
<protein>
    <submittedName>
        <fullName evidence="3">Cro/Cl family transcriptional regulator</fullName>
    </submittedName>
</protein>
<organism evidence="3 4">
    <name type="scientific">Alkalihalobacillus trypoxylicola</name>
    <dbReference type="NCBI Taxonomy" id="519424"/>
    <lineage>
        <taxon>Bacteria</taxon>
        <taxon>Bacillati</taxon>
        <taxon>Bacillota</taxon>
        <taxon>Bacilli</taxon>
        <taxon>Bacillales</taxon>
        <taxon>Bacillaceae</taxon>
        <taxon>Alkalihalobacillus</taxon>
    </lineage>
</organism>
<comment type="caution">
    <text evidence="3">The sequence shown here is derived from an EMBL/GenBank/DDBJ whole genome shotgun (WGS) entry which is preliminary data.</text>
</comment>
<dbReference type="PROSITE" id="PS50943">
    <property type="entry name" value="HTH_CROC1"/>
    <property type="match status" value="1"/>
</dbReference>
<evidence type="ECO:0000313" key="4">
    <source>
        <dbReference type="Proteomes" id="UP000075806"/>
    </source>
</evidence>
<dbReference type="STRING" id="519424.AZF04_01040"/>
<dbReference type="InterPro" id="IPR010982">
    <property type="entry name" value="Lambda_DNA-bd_dom_sf"/>
</dbReference>
<dbReference type="PANTHER" id="PTHR46558">
    <property type="entry name" value="TRACRIPTIONAL REGULATORY PROTEIN-RELATED-RELATED"/>
    <property type="match status" value="1"/>
</dbReference>
<accession>A0A162F752</accession>
<keyword evidence="4" id="KW-1185">Reference proteome</keyword>
<proteinExistence type="predicted"/>
<dbReference type="Pfam" id="PF01381">
    <property type="entry name" value="HTH_3"/>
    <property type="match status" value="1"/>
</dbReference>
<dbReference type="EMBL" id="LTAO01000001">
    <property type="protein sequence ID" value="KYG34948.1"/>
    <property type="molecule type" value="Genomic_DNA"/>
</dbReference>
<evidence type="ECO:0000259" key="2">
    <source>
        <dbReference type="PROSITE" id="PS50943"/>
    </source>
</evidence>
<dbReference type="SMART" id="SM00530">
    <property type="entry name" value="HTH_XRE"/>
    <property type="match status" value="1"/>
</dbReference>
<dbReference type="RefSeq" id="WP_061947201.1">
    <property type="nucleotide sequence ID" value="NZ_LTAO01000001.1"/>
</dbReference>
<dbReference type="GO" id="GO:0003677">
    <property type="term" value="F:DNA binding"/>
    <property type="evidence" value="ECO:0007669"/>
    <property type="project" value="UniProtKB-KW"/>
</dbReference>
<dbReference type="CDD" id="cd00093">
    <property type="entry name" value="HTH_XRE"/>
    <property type="match status" value="1"/>
</dbReference>
<dbReference type="AlphaFoldDB" id="A0A162F752"/>
<dbReference type="Gene3D" id="1.10.260.40">
    <property type="entry name" value="lambda repressor-like DNA-binding domains"/>
    <property type="match status" value="1"/>
</dbReference>
<reference evidence="3" key="1">
    <citation type="submission" date="2016-02" db="EMBL/GenBank/DDBJ databases">
        <title>Genome sequence of Bacillus trypoxylicola KCTC 13244(T).</title>
        <authorList>
            <person name="Jeong H."/>
            <person name="Park S.-H."/>
            <person name="Choi S.-K."/>
        </authorList>
    </citation>
    <scope>NUCLEOTIDE SEQUENCE [LARGE SCALE GENOMIC DNA]</scope>
    <source>
        <strain evidence="3">KCTC 13244</strain>
    </source>
</reference>
<sequence length="68" mass="7978">MLNHKMKIARMEKGYTQQQLAQKIGITRQTISLIEKGAYNPSLKLCMEICYELEKTLDQLFWIDKEGD</sequence>
<dbReference type="OrthoDB" id="6386941at2"/>